<dbReference type="GO" id="GO:0034993">
    <property type="term" value="C:meiotic nuclear membrane microtubule tethering complex"/>
    <property type="evidence" value="ECO:0007669"/>
    <property type="project" value="TreeGrafter"/>
</dbReference>
<name>A0A1Y1Y9K4_9FUNG</name>
<protein>
    <recommendedName>
        <fullName evidence="5">SUN domain-containing protein</fullName>
    </recommendedName>
</protein>
<evidence type="ECO:0000256" key="1">
    <source>
        <dbReference type="ARBA" id="ARBA00004370"/>
    </source>
</evidence>
<comment type="caution">
    <text evidence="6">The sequence shown here is derived from an EMBL/GenBank/DDBJ whole genome shotgun (WGS) entry which is preliminary data.</text>
</comment>
<reference evidence="6 7" key="1">
    <citation type="submission" date="2016-07" db="EMBL/GenBank/DDBJ databases">
        <title>Pervasive Adenine N6-methylation of Active Genes in Fungi.</title>
        <authorList>
            <consortium name="DOE Joint Genome Institute"/>
            <person name="Mondo S.J."/>
            <person name="Dannebaum R.O."/>
            <person name="Kuo R.C."/>
            <person name="Labutti K."/>
            <person name="Haridas S."/>
            <person name="Kuo A."/>
            <person name="Salamov A."/>
            <person name="Ahrendt S.R."/>
            <person name="Lipzen A."/>
            <person name="Sullivan W."/>
            <person name="Andreopoulos W.B."/>
            <person name="Clum A."/>
            <person name="Lindquist E."/>
            <person name="Daum C."/>
            <person name="Ramamoorthy G.K."/>
            <person name="Gryganskyi A."/>
            <person name="Culley D."/>
            <person name="Magnuson J.K."/>
            <person name="James T.Y."/>
            <person name="O'Malley M.A."/>
            <person name="Stajich J.E."/>
            <person name="Spatafora J.W."/>
            <person name="Visel A."/>
            <person name="Grigoriev I.V."/>
        </authorList>
    </citation>
    <scope>NUCLEOTIDE SEQUENCE [LARGE SCALE GENOMIC DNA]</scope>
    <source>
        <strain evidence="6 7">CBS 931.73</strain>
    </source>
</reference>
<organism evidence="6 7">
    <name type="scientific">Basidiobolus meristosporus CBS 931.73</name>
    <dbReference type="NCBI Taxonomy" id="1314790"/>
    <lineage>
        <taxon>Eukaryota</taxon>
        <taxon>Fungi</taxon>
        <taxon>Fungi incertae sedis</taxon>
        <taxon>Zoopagomycota</taxon>
        <taxon>Entomophthoromycotina</taxon>
        <taxon>Basidiobolomycetes</taxon>
        <taxon>Basidiobolales</taxon>
        <taxon>Basidiobolaceae</taxon>
        <taxon>Basidiobolus</taxon>
    </lineage>
</organism>
<evidence type="ECO:0000313" key="7">
    <source>
        <dbReference type="Proteomes" id="UP000193498"/>
    </source>
</evidence>
<evidence type="ECO:0000256" key="2">
    <source>
        <dbReference type="ARBA" id="ARBA00022692"/>
    </source>
</evidence>
<gene>
    <name evidence="6" type="ORF">K493DRAFT_221077</name>
</gene>
<dbReference type="Gene3D" id="2.60.120.260">
    <property type="entry name" value="Galactose-binding domain-like"/>
    <property type="match status" value="1"/>
</dbReference>
<evidence type="ECO:0000313" key="6">
    <source>
        <dbReference type="EMBL" id="ORX94575.1"/>
    </source>
</evidence>
<dbReference type="GO" id="GO:0043495">
    <property type="term" value="F:protein-membrane adaptor activity"/>
    <property type="evidence" value="ECO:0007669"/>
    <property type="project" value="TreeGrafter"/>
</dbReference>
<feature type="domain" description="SUN" evidence="5">
    <location>
        <begin position="24"/>
        <end position="191"/>
    </location>
</feature>
<dbReference type="PROSITE" id="PS51469">
    <property type="entry name" value="SUN"/>
    <property type="match status" value="1"/>
</dbReference>
<dbReference type="PANTHER" id="PTHR12911:SF8">
    <property type="entry name" value="KLAROID PROTEIN-RELATED"/>
    <property type="match status" value="1"/>
</dbReference>
<dbReference type="EMBL" id="MCFE01000201">
    <property type="protein sequence ID" value="ORX94575.1"/>
    <property type="molecule type" value="Genomic_DNA"/>
</dbReference>
<keyword evidence="4" id="KW-0472">Membrane</keyword>
<dbReference type="Pfam" id="PF07738">
    <property type="entry name" value="Sad1_UNC"/>
    <property type="match status" value="1"/>
</dbReference>
<evidence type="ECO:0000259" key="5">
    <source>
        <dbReference type="PROSITE" id="PS51469"/>
    </source>
</evidence>
<dbReference type="InParanoid" id="A0A1Y1Y9K4"/>
<accession>A0A1Y1Y9K4</accession>
<dbReference type="InterPro" id="IPR045119">
    <property type="entry name" value="SUN1-5"/>
</dbReference>
<proteinExistence type="predicted"/>
<sequence length="192" mass="21342">MEKALAKHSADILGLPDYALYSGGGRVIHSLTSTSYNVPSKSIFARLVTKLVGLDALGLGNPPTTALNPDIHLGQCWPFPGDQGNLTISLSRDIIPSNFSIEHVPRSIAIDVKSAPKRIELLSYKNKLYEQQYLASYEYDIDGMHHIQTFPTQVQVNVSRPIRIVQLRVLSNYGQEAYTCLYRFRVHGTAAE</sequence>
<dbReference type="InterPro" id="IPR012919">
    <property type="entry name" value="SUN_dom"/>
</dbReference>
<evidence type="ECO:0000256" key="3">
    <source>
        <dbReference type="ARBA" id="ARBA00022989"/>
    </source>
</evidence>
<keyword evidence="7" id="KW-1185">Reference proteome</keyword>
<comment type="subcellular location">
    <subcellularLocation>
        <location evidence="1">Membrane</location>
    </subcellularLocation>
</comment>
<evidence type="ECO:0000256" key="4">
    <source>
        <dbReference type="ARBA" id="ARBA00023136"/>
    </source>
</evidence>
<keyword evidence="3" id="KW-1133">Transmembrane helix</keyword>
<dbReference type="OrthoDB" id="342281at2759"/>
<dbReference type="STRING" id="1314790.A0A1Y1Y9K4"/>
<dbReference type="PANTHER" id="PTHR12911">
    <property type="entry name" value="SAD1/UNC-84-LIKE PROTEIN-RELATED"/>
    <property type="match status" value="1"/>
</dbReference>
<dbReference type="AlphaFoldDB" id="A0A1Y1Y9K4"/>
<dbReference type="Proteomes" id="UP000193498">
    <property type="component" value="Unassembled WGS sequence"/>
</dbReference>
<keyword evidence="2" id="KW-0812">Transmembrane</keyword>